<dbReference type="AlphaFoldDB" id="A0A3B1CYX0"/>
<name>A0A3B1CYX0_9ZZZZ</name>
<keyword evidence="1" id="KW-1133">Transmembrane helix</keyword>
<dbReference type="EMBL" id="UOGJ01000024">
    <property type="protein sequence ID" value="VAX35009.1"/>
    <property type="molecule type" value="Genomic_DNA"/>
</dbReference>
<evidence type="ECO:0000313" key="2">
    <source>
        <dbReference type="EMBL" id="VAX35009.1"/>
    </source>
</evidence>
<reference evidence="2" key="1">
    <citation type="submission" date="2018-06" db="EMBL/GenBank/DDBJ databases">
        <authorList>
            <person name="Zhirakovskaya E."/>
        </authorList>
    </citation>
    <scope>NUCLEOTIDE SEQUENCE</scope>
</reference>
<organism evidence="2">
    <name type="scientific">hydrothermal vent metagenome</name>
    <dbReference type="NCBI Taxonomy" id="652676"/>
    <lineage>
        <taxon>unclassified sequences</taxon>
        <taxon>metagenomes</taxon>
        <taxon>ecological metagenomes</taxon>
    </lineage>
</organism>
<feature type="transmembrane region" description="Helical" evidence="1">
    <location>
        <begin position="42"/>
        <end position="60"/>
    </location>
</feature>
<feature type="transmembrane region" description="Helical" evidence="1">
    <location>
        <begin position="20"/>
        <end position="36"/>
    </location>
</feature>
<keyword evidence="1" id="KW-0812">Transmembrane</keyword>
<accession>A0A3B1CYX0</accession>
<proteinExistence type="predicted"/>
<evidence type="ECO:0000256" key="1">
    <source>
        <dbReference type="SAM" id="Phobius"/>
    </source>
</evidence>
<keyword evidence="1" id="KW-0472">Membrane</keyword>
<gene>
    <name evidence="2" type="ORF">MNBD_UNCLBAC01-1773</name>
</gene>
<protein>
    <submittedName>
        <fullName evidence="2">Uncharacterized protein</fullName>
    </submittedName>
</protein>
<sequence length="106" mass="12813">MVLSFPFLFNKFHRITRDMLRFSLGGIFALTPWLLWHKYYLIGAVFVSILFCVRRVYMLLRKTLQNTECQKCDEFHQDKICSGFSFKAKQMREYEKTVVEWSLSRK</sequence>